<sequence>MKPPQLTLLRSTSLVAAVCLAGAPALAQPKTGESVYRSVCMACHDTGVAHAPKKGDAAAWKPLIEEGQHVLSAHAFVGVRAMPAKGGDEKLTLQEFSRAVAWMARESGGDWQDPDAAMMHRISLEAEKRLDADIRAKQKLKAELHRQDQRRQAR</sequence>
<dbReference type="Proteomes" id="UP001589834">
    <property type="component" value="Unassembled WGS sequence"/>
</dbReference>
<proteinExistence type="predicted"/>
<comment type="caution">
    <text evidence="8">The sequence shown here is derived from an EMBL/GenBank/DDBJ whole genome shotgun (WGS) entry which is preliminary data.</text>
</comment>
<dbReference type="InterPro" id="IPR002323">
    <property type="entry name" value="Cyt_CIE"/>
</dbReference>
<dbReference type="RefSeq" id="WP_377484672.1">
    <property type="nucleotide sequence ID" value="NZ_JBHLTN010000037.1"/>
</dbReference>
<organism evidence="8 9">
    <name type="scientific">Ottowia pentelensis</name>
    <dbReference type="NCBI Taxonomy" id="511108"/>
    <lineage>
        <taxon>Bacteria</taxon>
        <taxon>Pseudomonadati</taxon>
        <taxon>Pseudomonadota</taxon>
        <taxon>Betaproteobacteria</taxon>
        <taxon>Burkholderiales</taxon>
        <taxon>Comamonadaceae</taxon>
        <taxon>Ottowia</taxon>
    </lineage>
</organism>
<keyword evidence="9" id="KW-1185">Reference proteome</keyword>
<evidence type="ECO:0000256" key="1">
    <source>
        <dbReference type="ARBA" id="ARBA00022448"/>
    </source>
</evidence>
<evidence type="ECO:0000256" key="4">
    <source>
        <dbReference type="ARBA" id="ARBA00022982"/>
    </source>
</evidence>
<evidence type="ECO:0000313" key="9">
    <source>
        <dbReference type="Proteomes" id="UP001589834"/>
    </source>
</evidence>
<feature type="chain" id="PRO_5046870097" evidence="6">
    <location>
        <begin position="28"/>
        <end position="154"/>
    </location>
</feature>
<dbReference type="EMBL" id="JBHLTN010000037">
    <property type="protein sequence ID" value="MFC0594138.1"/>
    <property type="molecule type" value="Genomic_DNA"/>
</dbReference>
<evidence type="ECO:0000259" key="7">
    <source>
        <dbReference type="Pfam" id="PF13442"/>
    </source>
</evidence>
<name>A0ABV6PWB0_9BURK</name>
<keyword evidence="5" id="KW-0408">Iron</keyword>
<dbReference type="SUPFAM" id="SSF46626">
    <property type="entry name" value="Cytochrome c"/>
    <property type="match status" value="1"/>
</dbReference>
<dbReference type="PANTHER" id="PTHR40942">
    <property type="match status" value="1"/>
</dbReference>
<keyword evidence="2" id="KW-0349">Heme</keyword>
<keyword evidence="6" id="KW-0732">Signal</keyword>
<evidence type="ECO:0000256" key="2">
    <source>
        <dbReference type="ARBA" id="ARBA00022617"/>
    </source>
</evidence>
<feature type="domain" description="Cytochrome c" evidence="7">
    <location>
        <begin position="27"/>
        <end position="103"/>
    </location>
</feature>
<dbReference type="InterPro" id="IPR009056">
    <property type="entry name" value="Cyt_c-like_dom"/>
</dbReference>
<evidence type="ECO:0000256" key="3">
    <source>
        <dbReference type="ARBA" id="ARBA00022723"/>
    </source>
</evidence>
<dbReference type="Pfam" id="PF13442">
    <property type="entry name" value="Cytochrome_CBB3"/>
    <property type="match status" value="1"/>
</dbReference>
<dbReference type="PRINTS" id="PR00607">
    <property type="entry name" value="CYTCHROMECIE"/>
</dbReference>
<keyword evidence="4" id="KW-0249">Electron transport</keyword>
<dbReference type="PANTHER" id="PTHR40942:SF4">
    <property type="entry name" value="CYTOCHROME C5"/>
    <property type="match status" value="1"/>
</dbReference>
<accession>A0ABV6PWB0</accession>
<feature type="signal peptide" evidence="6">
    <location>
        <begin position="1"/>
        <end position="27"/>
    </location>
</feature>
<evidence type="ECO:0000256" key="5">
    <source>
        <dbReference type="ARBA" id="ARBA00023004"/>
    </source>
</evidence>
<evidence type="ECO:0000256" key="6">
    <source>
        <dbReference type="SAM" id="SignalP"/>
    </source>
</evidence>
<protein>
    <submittedName>
        <fullName evidence="8">C-type cytochrome</fullName>
    </submittedName>
</protein>
<gene>
    <name evidence="8" type="ORF">ACFFGG_16435</name>
</gene>
<keyword evidence="3" id="KW-0479">Metal-binding</keyword>
<evidence type="ECO:0000313" key="8">
    <source>
        <dbReference type="EMBL" id="MFC0594138.1"/>
    </source>
</evidence>
<dbReference type="Gene3D" id="1.10.760.10">
    <property type="entry name" value="Cytochrome c-like domain"/>
    <property type="match status" value="1"/>
</dbReference>
<reference evidence="8 9" key="1">
    <citation type="submission" date="2024-09" db="EMBL/GenBank/DDBJ databases">
        <authorList>
            <person name="Sun Q."/>
            <person name="Mori K."/>
        </authorList>
    </citation>
    <scope>NUCLEOTIDE SEQUENCE [LARGE SCALE GENOMIC DNA]</scope>
    <source>
        <strain evidence="8 9">NCAIM B.02336</strain>
    </source>
</reference>
<dbReference type="InterPro" id="IPR036909">
    <property type="entry name" value="Cyt_c-like_dom_sf"/>
</dbReference>
<keyword evidence="1" id="KW-0813">Transport</keyword>